<dbReference type="Proteomes" id="UP000476332">
    <property type="component" value="Unassembled WGS sequence"/>
</dbReference>
<comment type="caution">
    <text evidence="2">The sequence shown here is derived from an EMBL/GenBank/DDBJ whole genome shotgun (WGS) entry which is preliminary data.</text>
</comment>
<dbReference type="Pfam" id="PF04311">
    <property type="entry name" value="DUF459"/>
    <property type="match status" value="1"/>
</dbReference>
<name>A0A6L9MHT7_9HYPH</name>
<evidence type="ECO:0000256" key="1">
    <source>
        <dbReference type="SAM" id="MobiDB-lite"/>
    </source>
</evidence>
<feature type="region of interest" description="Disordered" evidence="1">
    <location>
        <begin position="52"/>
        <end position="104"/>
    </location>
</feature>
<sequence>MAAAERSASARPIRTALVALLAAFAVLVTGFTAEAQQRPRTVLEMLFGGGQQAAPQRPAVRKPVVRKKKVRATRPARQKKQRTQAARPKPSGQQQSAAAAAVAPTSKNEDAKTVLVAGDFLAASLADGLSNLYADNEMIVIEARTDGSSGLVREDHYDWTEKLGPILDEAKPAVLVMMLGSNDRQPMAVGSQSFPSRSEEWVKNYEQRIGEITEATKSRGIPLVWVGMPAFKFDRMSEDMVFLNDLYRKAASSVSGEYVDIWDGFVDANGAFVYSGPGVNGQTTQLRNSDGITMSNAGEDKLAFFAERAINRLLGTTLAATGAFTLGPDQLPTIQLPPIGNAANALQAAPVSIDDPSLDGPDTLLGTGSASGFSLEPSPRERLVINGGGTGGTEGRADDFAWSEKSAAVTPSGPPIVSRGSVSLQSVRESEGIVPPDEMPTILDAIIEDWSRQNDAARPE</sequence>
<dbReference type="InterPro" id="IPR007407">
    <property type="entry name" value="DUF459"/>
</dbReference>
<organism evidence="2 3">
    <name type="scientific">Aurantimonas aggregata</name>
    <dbReference type="NCBI Taxonomy" id="2047720"/>
    <lineage>
        <taxon>Bacteria</taxon>
        <taxon>Pseudomonadati</taxon>
        <taxon>Pseudomonadota</taxon>
        <taxon>Alphaproteobacteria</taxon>
        <taxon>Hyphomicrobiales</taxon>
        <taxon>Aurantimonadaceae</taxon>
        <taxon>Aurantimonas</taxon>
    </lineage>
</organism>
<gene>
    <name evidence="2" type="ORF">GTW51_10455</name>
</gene>
<dbReference type="InterPro" id="IPR036514">
    <property type="entry name" value="SGNH_hydro_sf"/>
</dbReference>
<dbReference type="RefSeq" id="WP_163043871.1">
    <property type="nucleotide sequence ID" value="NZ_JAAAMJ010000006.1"/>
</dbReference>
<dbReference type="EMBL" id="JAAAMJ010000006">
    <property type="protein sequence ID" value="NDV87122.1"/>
    <property type="molecule type" value="Genomic_DNA"/>
</dbReference>
<feature type="compositionally biased region" description="Basic residues" evidence="1">
    <location>
        <begin position="59"/>
        <end position="82"/>
    </location>
</feature>
<dbReference type="Gene3D" id="3.40.50.1110">
    <property type="entry name" value="SGNH hydrolase"/>
    <property type="match status" value="1"/>
</dbReference>
<evidence type="ECO:0000313" key="2">
    <source>
        <dbReference type="EMBL" id="NDV87122.1"/>
    </source>
</evidence>
<dbReference type="GO" id="GO:0016788">
    <property type="term" value="F:hydrolase activity, acting on ester bonds"/>
    <property type="evidence" value="ECO:0007669"/>
    <property type="project" value="UniProtKB-ARBA"/>
</dbReference>
<reference evidence="2 3" key="1">
    <citation type="submission" date="2020-01" db="EMBL/GenBank/DDBJ databases">
        <title>Genomes of bacteria type strains.</title>
        <authorList>
            <person name="Chen J."/>
            <person name="Zhu S."/>
            <person name="Chen J."/>
        </authorList>
    </citation>
    <scope>NUCLEOTIDE SEQUENCE [LARGE SCALE GENOMIC DNA]</scope>
    <source>
        <strain evidence="2 3">KCTC 52919</strain>
    </source>
</reference>
<dbReference type="AlphaFoldDB" id="A0A6L9MHT7"/>
<accession>A0A6L9MHT7</accession>
<keyword evidence="3" id="KW-1185">Reference proteome</keyword>
<protein>
    <submittedName>
        <fullName evidence="2">DUF459 domain-containing protein</fullName>
    </submittedName>
</protein>
<dbReference type="SUPFAM" id="SSF52266">
    <property type="entry name" value="SGNH hydrolase"/>
    <property type="match status" value="1"/>
</dbReference>
<dbReference type="CDD" id="cd01829">
    <property type="entry name" value="SGNH_hydrolase_peri2"/>
    <property type="match status" value="1"/>
</dbReference>
<evidence type="ECO:0000313" key="3">
    <source>
        <dbReference type="Proteomes" id="UP000476332"/>
    </source>
</evidence>
<proteinExistence type="predicted"/>